<comment type="caution">
    <text evidence="1">The sequence shown here is derived from an EMBL/GenBank/DDBJ whole genome shotgun (WGS) entry which is preliminary data.</text>
</comment>
<dbReference type="Proteomes" id="UP000578112">
    <property type="component" value="Unassembled WGS sequence"/>
</dbReference>
<sequence>MYHLIVTPVGPFGYAVAERLRDLCHDIEVAGAPAGSVAPPPVPDPERPSGPRLNLLVAWRRVPLMEREFDEESFRSGQPWLPVVLDHPVLEIGPVVVPGAGACHGCYLRRRTQHDPARAVRAAVENHYDSDAVAGPAGYLPSTALFAAAAAADVVDRLRNSPEDEAGRVRQIDVPTQQVRSGRVVGVHGCPRCGLGRPEATRSYERLPELLSGVWK</sequence>
<gene>
    <name evidence="1" type="ORF">BJ971_003714</name>
</gene>
<name>A0A7W7HYS6_9ACTN</name>
<dbReference type="AlphaFoldDB" id="A0A7W7HYS6"/>
<accession>A0A7W7HYS6</accession>
<organism evidence="1 2">
    <name type="scientific">Actinoplanes digitatis</name>
    <dbReference type="NCBI Taxonomy" id="1868"/>
    <lineage>
        <taxon>Bacteria</taxon>
        <taxon>Bacillati</taxon>
        <taxon>Actinomycetota</taxon>
        <taxon>Actinomycetes</taxon>
        <taxon>Micromonosporales</taxon>
        <taxon>Micromonosporaceae</taxon>
        <taxon>Actinoplanes</taxon>
    </lineage>
</organism>
<keyword evidence="2" id="KW-1185">Reference proteome</keyword>
<reference evidence="1 2" key="1">
    <citation type="submission" date="2020-08" db="EMBL/GenBank/DDBJ databases">
        <title>Sequencing the genomes of 1000 actinobacteria strains.</title>
        <authorList>
            <person name="Klenk H.-P."/>
        </authorList>
    </citation>
    <scope>NUCLEOTIDE SEQUENCE [LARGE SCALE GENOMIC DNA]</scope>
    <source>
        <strain evidence="1 2">DSM 43149</strain>
    </source>
</reference>
<evidence type="ECO:0000313" key="2">
    <source>
        <dbReference type="Proteomes" id="UP000578112"/>
    </source>
</evidence>
<evidence type="ECO:0000313" key="1">
    <source>
        <dbReference type="EMBL" id="MBB4763158.1"/>
    </source>
</evidence>
<dbReference type="RefSeq" id="WP_184994495.1">
    <property type="nucleotide sequence ID" value="NZ_BOMK01000010.1"/>
</dbReference>
<protein>
    <submittedName>
        <fullName evidence="1">Bacteriocin biosynthesis cyclodehydratase domain-containing protein</fullName>
    </submittedName>
</protein>
<dbReference type="EMBL" id="JACHNH010000001">
    <property type="protein sequence ID" value="MBB4763158.1"/>
    <property type="molecule type" value="Genomic_DNA"/>
</dbReference>
<proteinExistence type="predicted"/>
<dbReference type="InterPro" id="IPR022291">
    <property type="entry name" value="Bacteriocin_synth_cyclodeHase"/>
</dbReference>
<dbReference type="Gene3D" id="3.40.50.720">
    <property type="entry name" value="NAD(P)-binding Rossmann-like Domain"/>
    <property type="match status" value="1"/>
</dbReference>
<dbReference type="NCBIfam" id="TIGR03882">
    <property type="entry name" value="cyclo_dehyd_2"/>
    <property type="match status" value="1"/>
</dbReference>